<dbReference type="Gene3D" id="1.10.150.50">
    <property type="entry name" value="Transcription Factor, Ets-1"/>
    <property type="match status" value="1"/>
</dbReference>
<keyword evidence="9" id="KW-0539">Nucleus</keyword>
<evidence type="ECO:0000256" key="1">
    <source>
        <dbReference type="ARBA" id="ARBA00004123"/>
    </source>
</evidence>
<feature type="compositionally biased region" description="Polar residues" evidence="11">
    <location>
        <begin position="557"/>
        <end position="573"/>
    </location>
</feature>
<sequence length="1510" mass="160366">MADEEKPFGEPAAGTSAVELAASSQASVPQGSVSVISSTTMSGSVSLTQTTGALPTPVPSASTMTSFHLRPHLISTPFGLRLANNAVAVPVQTTTAQALAVSSGAGGGNAGTSLQVPRAGIPLVSAGISSSQLAAFQPRATPPGFPQTIPISSTIVGQPMTLQRLPVKGQPIAVQRLPSGAVVTIANGQVISLQQSSSPGRPQSPRTVSQIAGQPRPVLTSASLGQQLTKQPTATIVNVSQAQHIGLRIPTPSSQQVTIQRMINPSLAQQVSGQNFIQRMPNPNVLSQQINNNATNIGQPTVMRAASPMGTATILAGQQISIQPRPSVATFISGCPTSGITLTVTSVSPSPLSVQTTSSTMPVGQVPVTQSQVPQVIHRPGFAGTPAQVLRPGVPIVLSLSGRQQVLQNGMPRLLHKASPSAGVANVAATVSVPVPQLISPNLKPQAMLRNGQAAGNAVVQARALAPATAGVMVTPSSSTLGTTAGTVVMAASTPVVATVTCASTELTTSTAISSTSEQDVSTKVSSVTGVTISSAAISDPKPASSTDTVPTVSSPLDSSANLSTASVPSSHMVSTMPTAVVTPDLTVSSVKNQPTSTTTVSSSGPVSSTSPSSSSVTTVSKEETAAASAASTSVSVSGHEGNSSSEVDQIPVSATDTPAPPSSSASTAEVEKGRNTAADPKFTVTVTTVEPSVLDVPSSSETGAGGTDAVKINGDHTESVPVMASARAEPEDSEGVILTEGYIDSNLLEWTDGVGSLPGTDMKFKVNEFGDLELMEDPGPGAEVSQEETSMDADYEACEQEEDDEEEEEASKGSASLDENRESKVYSVTDPAELSDHEGDPICCCVYCGRYGYKSKFRTSGRFCSQTCAGKKNLHRKQMIMSRMMMGMKSKKKRLIMSGELKAAPKEEFDGGTSGEKKMLHFDWDLYLAETETVGAPKRLFREPFPTSRNGFKLGMRMEGVDPKHQSLICVLSVAEIQGYRLRLHFDGFSECYDFWVNADSPFIFPAGWAEKNGKTLQPPKNIPIEEFNWPAYLKQTRAVAAPKHLFVSQPNTVIPSPFRVGMKLEAVDKKNWSLVCVATVADSLGDRILVHFDGWDDIYDYWCDIVSPSIHPVGWCQQNGQTLSSPPDYGDAGNFSWENYLADTRSTAVPARAFKTRTPMGFETGMKLEIVDKRNPILIRVATIQDVKDFRLLIHFDGWDSLYDYWLEDDSMDLHPPQWCWKTFHPLQSPIDKDRHSQNESAGGCPTFGCKGIGHIKGAKYTGHHSAFGCPYSEVNMSKESALTDRLGSSRSEESGGVLIRHDPSGEIKRCPTPGCDGLGHVTGKFTSHHCLSGCPLAEKNLAKVKQENGVGSRPVGRPGRGRKRKLLSYPQVLCDKMVKHEPLEAPSEEVSAFHASIHESVFQSGVPVPASREQPLCWEQHAKLLPGVGTVNRTCVPRWSVEEVADFIQRLTGKQEQAQRFRDEEIDGDSFLLLQQSDLMNFLNIKLGPAVKIFNSILVFKGANDPL</sequence>
<dbReference type="InterPro" id="IPR013761">
    <property type="entry name" value="SAM/pointed_sf"/>
</dbReference>
<evidence type="ECO:0000256" key="7">
    <source>
        <dbReference type="ARBA" id="ARBA00023015"/>
    </source>
</evidence>
<dbReference type="InterPro" id="IPR002515">
    <property type="entry name" value="Znf_C2H2C"/>
</dbReference>
<dbReference type="InterPro" id="IPR038603">
    <property type="entry name" value="Znf_FCS_sf"/>
</dbReference>
<name>A0ABM0K9G0_APLCA</name>
<keyword evidence="4" id="KW-0863">Zinc-finger</keyword>
<protein>
    <submittedName>
        <fullName evidence="14">Lethal(3)malignant brain tumor-like protein 1</fullName>
    </submittedName>
</protein>
<dbReference type="Pfam" id="PF02820">
    <property type="entry name" value="MBT"/>
    <property type="match status" value="3"/>
</dbReference>
<keyword evidence="5" id="KW-0862">Zinc</keyword>
<dbReference type="PROSITE" id="PS50105">
    <property type="entry name" value="SAM_DOMAIN"/>
    <property type="match status" value="1"/>
</dbReference>
<dbReference type="CDD" id="cd20102">
    <property type="entry name" value="MBT_L3MBTL1-like_rpt2"/>
    <property type="match status" value="1"/>
</dbReference>
<evidence type="ECO:0000256" key="5">
    <source>
        <dbReference type="ARBA" id="ARBA00022833"/>
    </source>
</evidence>
<dbReference type="InterPro" id="IPR036060">
    <property type="entry name" value="Znf_C2H2C_sf"/>
</dbReference>
<reference evidence="14" key="1">
    <citation type="submission" date="2025-08" db="UniProtKB">
        <authorList>
            <consortium name="RefSeq"/>
        </authorList>
    </citation>
    <scope>IDENTIFICATION</scope>
</reference>
<feature type="repeat" description="MBT" evidence="10">
    <location>
        <begin position="1137"/>
        <end position="1232"/>
    </location>
</feature>
<dbReference type="Gene3D" id="3.30.60.160">
    <property type="match status" value="1"/>
</dbReference>
<feature type="compositionally biased region" description="Low complexity" evidence="11">
    <location>
        <begin position="545"/>
        <end position="556"/>
    </location>
</feature>
<organism evidence="13 14">
    <name type="scientific">Aplysia californica</name>
    <name type="common">California sea hare</name>
    <dbReference type="NCBI Taxonomy" id="6500"/>
    <lineage>
        <taxon>Eukaryota</taxon>
        <taxon>Metazoa</taxon>
        <taxon>Spiralia</taxon>
        <taxon>Lophotrochozoa</taxon>
        <taxon>Mollusca</taxon>
        <taxon>Gastropoda</taxon>
        <taxon>Heterobranchia</taxon>
        <taxon>Euthyneura</taxon>
        <taxon>Tectipleura</taxon>
        <taxon>Aplysiida</taxon>
        <taxon>Aplysioidea</taxon>
        <taxon>Aplysiidae</taxon>
        <taxon>Aplysia</taxon>
    </lineage>
</organism>
<dbReference type="Pfam" id="PF01530">
    <property type="entry name" value="zf-C2HC"/>
    <property type="match status" value="2"/>
</dbReference>
<keyword evidence="13" id="KW-1185">Reference proteome</keyword>
<feature type="compositionally biased region" description="Acidic residues" evidence="11">
    <location>
        <begin position="786"/>
        <end position="810"/>
    </location>
</feature>
<keyword evidence="6" id="KW-0156">Chromatin regulator</keyword>
<feature type="region of interest" description="Disordered" evidence="11">
    <location>
        <begin position="695"/>
        <end position="714"/>
    </location>
</feature>
<dbReference type="SUPFAM" id="SSF47769">
    <property type="entry name" value="SAM/Pointed domain"/>
    <property type="match status" value="1"/>
</dbReference>
<dbReference type="Proteomes" id="UP000694888">
    <property type="component" value="Unplaced"/>
</dbReference>
<dbReference type="PANTHER" id="PTHR12247:SF131">
    <property type="entry name" value="LD05287P"/>
    <property type="match status" value="1"/>
</dbReference>
<dbReference type="PROSITE" id="PS51079">
    <property type="entry name" value="MBT"/>
    <property type="match status" value="3"/>
</dbReference>
<dbReference type="PANTHER" id="PTHR12247">
    <property type="entry name" value="POLYCOMB GROUP PROTEIN"/>
    <property type="match status" value="1"/>
</dbReference>
<dbReference type="Gene3D" id="4.10.320.30">
    <property type="match status" value="2"/>
</dbReference>
<evidence type="ECO:0000256" key="10">
    <source>
        <dbReference type="PROSITE-ProRule" id="PRU00459"/>
    </source>
</evidence>
<evidence type="ECO:0000256" key="4">
    <source>
        <dbReference type="ARBA" id="ARBA00022771"/>
    </source>
</evidence>
<evidence type="ECO:0000256" key="11">
    <source>
        <dbReference type="SAM" id="MobiDB-lite"/>
    </source>
</evidence>
<evidence type="ECO:0000313" key="14">
    <source>
        <dbReference type="RefSeq" id="XP_005112062.1"/>
    </source>
</evidence>
<evidence type="ECO:0000259" key="12">
    <source>
        <dbReference type="PROSITE" id="PS50105"/>
    </source>
</evidence>
<dbReference type="InterPro" id="IPR050548">
    <property type="entry name" value="PcG_chromatin_remod_factors"/>
</dbReference>
<dbReference type="SMART" id="SM00454">
    <property type="entry name" value="SAM"/>
    <property type="match status" value="1"/>
</dbReference>
<keyword evidence="8" id="KW-0804">Transcription</keyword>
<evidence type="ECO:0000256" key="6">
    <source>
        <dbReference type="ARBA" id="ARBA00022853"/>
    </source>
</evidence>
<dbReference type="PROSITE" id="PS51802">
    <property type="entry name" value="ZF_CCHHC"/>
    <property type="match status" value="2"/>
</dbReference>
<keyword evidence="2" id="KW-0479">Metal-binding</keyword>
<evidence type="ECO:0000256" key="9">
    <source>
        <dbReference type="ARBA" id="ARBA00023242"/>
    </source>
</evidence>
<feature type="compositionally biased region" description="Low complexity" evidence="11">
    <location>
        <begin position="654"/>
        <end position="669"/>
    </location>
</feature>
<feature type="compositionally biased region" description="Low complexity" evidence="11">
    <location>
        <begin position="595"/>
        <end position="638"/>
    </location>
</feature>
<feature type="region of interest" description="Disordered" evidence="11">
    <location>
        <begin position="777"/>
        <end position="835"/>
    </location>
</feature>
<dbReference type="GeneID" id="101852895"/>
<dbReference type="CDD" id="cd20103">
    <property type="entry name" value="MBT_L3MBTL1-like_rpt3"/>
    <property type="match status" value="1"/>
</dbReference>
<feature type="region of interest" description="Disordered" evidence="11">
    <location>
        <begin position="537"/>
        <end position="573"/>
    </location>
</feature>
<dbReference type="SUPFAM" id="SSF103637">
    <property type="entry name" value="CCHHC domain"/>
    <property type="match status" value="2"/>
</dbReference>
<evidence type="ECO:0000313" key="13">
    <source>
        <dbReference type="Proteomes" id="UP000694888"/>
    </source>
</evidence>
<gene>
    <name evidence="14" type="primary">LOC101852895</name>
</gene>
<dbReference type="CDD" id="cd20101">
    <property type="entry name" value="MBT_L3MBTL1-like_rpt1"/>
    <property type="match status" value="1"/>
</dbReference>
<dbReference type="SUPFAM" id="SSF63748">
    <property type="entry name" value="Tudor/PWWP/MBT"/>
    <property type="match status" value="3"/>
</dbReference>
<proteinExistence type="predicted"/>
<accession>A0ABM0K9G0</accession>
<feature type="region of interest" description="Disordered" evidence="11">
    <location>
        <begin position="590"/>
        <end position="680"/>
    </location>
</feature>
<feature type="domain" description="SAM" evidence="12">
    <location>
        <begin position="1442"/>
        <end position="1506"/>
    </location>
</feature>
<keyword evidence="7" id="KW-0805">Transcription regulation</keyword>
<dbReference type="Gene3D" id="2.30.30.140">
    <property type="match status" value="3"/>
</dbReference>
<feature type="repeat" description="MBT" evidence="10">
    <location>
        <begin position="1029"/>
        <end position="1128"/>
    </location>
</feature>
<evidence type="ECO:0000256" key="8">
    <source>
        <dbReference type="ARBA" id="ARBA00023163"/>
    </source>
</evidence>
<dbReference type="InterPro" id="IPR004092">
    <property type="entry name" value="Mbt"/>
</dbReference>
<keyword evidence="3" id="KW-0677">Repeat</keyword>
<evidence type="ECO:0000256" key="3">
    <source>
        <dbReference type="ARBA" id="ARBA00022737"/>
    </source>
</evidence>
<dbReference type="Pfam" id="PF00536">
    <property type="entry name" value="SAM_1"/>
    <property type="match status" value="1"/>
</dbReference>
<feature type="repeat" description="MBT" evidence="10">
    <location>
        <begin position="923"/>
        <end position="1021"/>
    </location>
</feature>
<dbReference type="InterPro" id="IPR001660">
    <property type="entry name" value="SAM"/>
</dbReference>
<dbReference type="SMART" id="SM00561">
    <property type="entry name" value="MBT"/>
    <property type="match status" value="3"/>
</dbReference>
<comment type="subcellular location">
    <subcellularLocation>
        <location evidence="1">Nucleus</location>
    </subcellularLocation>
</comment>
<dbReference type="RefSeq" id="XP_005112062.1">
    <property type="nucleotide sequence ID" value="XM_005112005.3"/>
</dbReference>
<evidence type="ECO:0000256" key="2">
    <source>
        <dbReference type="ARBA" id="ARBA00022723"/>
    </source>
</evidence>